<name>A0A016WXE0_9BILA</name>
<dbReference type="AlphaFoldDB" id="A0A016WXE0"/>
<reference evidence="2" key="1">
    <citation type="journal article" date="2015" name="Nat. Genet.">
        <title>The genome and transcriptome of the zoonotic hookworm Ancylostoma ceylanicum identify infection-specific gene families.</title>
        <authorList>
            <person name="Schwarz E.M."/>
            <person name="Hu Y."/>
            <person name="Antoshechkin I."/>
            <person name="Miller M.M."/>
            <person name="Sternberg P.W."/>
            <person name="Aroian R.V."/>
        </authorList>
    </citation>
    <scope>NUCLEOTIDE SEQUENCE</scope>
    <source>
        <strain evidence="2">HY135</strain>
    </source>
</reference>
<dbReference type="STRING" id="53326.A0A016WXE0"/>
<dbReference type="EMBL" id="JARK01000067">
    <property type="protein sequence ID" value="EYC44256.1"/>
    <property type="molecule type" value="Genomic_DNA"/>
</dbReference>
<evidence type="ECO:0000313" key="2">
    <source>
        <dbReference type="Proteomes" id="UP000024635"/>
    </source>
</evidence>
<keyword evidence="2" id="KW-1185">Reference proteome</keyword>
<proteinExistence type="predicted"/>
<dbReference type="Gene3D" id="3.30.710.10">
    <property type="entry name" value="Potassium Channel Kv1.1, Chain A"/>
    <property type="match status" value="1"/>
</dbReference>
<protein>
    <submittedName>
        <fullName evidence="1">Uncharacterized protein</fullName>
    </submittedName>
</protein>
<dbReference type="OrthoDB" id="409642at2759"/>
<organism evidence="1 2">
    <name type="scientific">Ancylostoma ceylanicum</name>
    <dbReference type="NCBI Taxonomy" id="53326"/>
    <lineage>
        <taxon>Eukaryota</taxon>
        <taxon>Metazoa</taxon>
        <taxon>Ecdysozoa</taxon>
        <taxon>Nematoda</taxon>
        <taxon>Chromadorea</taxon>
        <taxon>Rhabditida</taxon>
        <taxon>Rhabditina</taxon>
        <taxon>Rhabditomorpha</taxon>
        <taxon>Strongyloidea</taxon>
        <taxon>Ancylostomatidae</taxon>
        <taxon>Ancylostomatinae</taxon>
        <taxon>Ancylostoma</taxon>
    </lineage>
</organism>
<sequence length="68" mass="7717">MPRLMMDGLKAHCCNVLMRGLTVANFALRLQISDFLDDDRLFRRLVAFLATNRKDIFAHPVGNSSLIP</sequence>
<evidence type="ECO:0000313" key="1">
    <source>
        <dbReference type="EMBL" id="EYC44256.1"/>
    </source>
</evidence>
<dbReference type="Proteomes" id="UP000024635">
    <property type="component" value="Unassembled WGS sequence"/>
</dbReference>
<comment type="caution">
    <text evidence="1">The sequence shown here is derived from an EMBL/GenBank/DDBJ whole genome shotgun (WGS) entry which is preliminary data.</text>
</comment>
<dbReference type="InterPro" id="IPR011333">
    <property type="entry name" value="SKP1/BTB/POZ_sf"/>
</dbReference>
<gene>
    <name evidence="1" type="primary">Acey_s0467.g1997</name>
    <name evidence="1" type="ORF">Y032_0467g1997</name>
</gene>
<accession>A0A016WXE0</accession>